<dbReference type="InterPro" id="IPR015422">
    <property type="entry name" value="PyrdxlP-dep_Trfase_small"/>
</dbReference>
<dbReference type="InterPro" id="IPR015424">
    <property type="entry name" value="PyrdxlP-dep_Trfase"/>
</dbReference>
<evidence type="ECO:0000256" key="2">
    <source>
        <dbReference type="ARBA" id="ARBA00003120"/>
    </source>
</evidence>
<dbReference type="AlphaFoldDB" id="A0A1H7YE97"/>
<dbReference type="PANTHER" id="PTHR11601:SF34">
    <property type="entry name" value="CYSTEINE DESULFURASE"/>
    <property type="match status" value="1"/>
</dbReference>
<dbReference type="STRING" id="1166340.SAMN05192583_0202"/>
<evidence type="ECO:0000256" key="12">
    <source>
        <dbReference type="RuleBase" id="RU004504"/>
    </source>
</evidence>
<keyword evidence="9" id="KW-0408">Iron</keyword>
<protein>
    <recommendedName>
        <fullName evidence="5">Cysteine desulfurase</fullName>
        <ecNumber evidence="4">2.8.1.7</ecNumber>
    </recommendedName>
</protein>
<dbReference type="GO" id="GO:0046872">
    <property type="term" value="F:metal ion binding"/>
    <property type="evidence" value="ECO:0007669"/>
    <property type="project" value="UniProtKB-KW"/>
</dbReference>
<evidence type="ECO:0000259" key="13">
    <source>
        <dbReference type="Pfam" id="PF00266"/>
    </source>
</evidence>
<dbReference type="InterPro" id="IPR000192">
    <property type="entry name" value="Aminotrans_V_dom"/>
</dbReference>
<evidence type="ECO:0000256" key="7">
    <source>
        <dbReference type="ARBA" id="ARBA00022723"/>
    </source>
</evidence>
<evidence type="ECO:0000256" key="11">
    <source>
        <dbReference type="ARBA" id="ARBA00050776"/>
    </source>
</evidence>
<keyword evidence="10" id="KW-0411">Iron-sulfur</keyword>
<keyword evidence="6" id="KW-0808">Transferase</keyword>
<evidence type="ECO:0000256" key="8">
    <source>
        <dbReference type="ARBA" id="ARBA00022898"/>
    </source>
</evidence>
<dbReference type="Proteomes" id="UP000199206">
    <property type="component" value="Unassembled WGS sequence"/>
</dbReference>
<reference evidence="15" key="1">
    <citation type="submission" date="2016-10" db="EMBL/GenBank/DDBJ databases">
        <authorList>
            <person name="Varghese N."/>
            <person name="Submissions S."/>
        </authorList>
    </citation>
    <scope>NUCLEOTIDE SEQUENCE [LARGE SCALE GENOMIC DNA]</scope>
    <source>
        <strain evidence="15">S6-262</strain>
    </source>
</reference>
<evidence type="ECO:0000256" key="3">
    <source>
        <dbReference type="ARBA" id="ARBA00006490"/>
    </source>
</evidence>
<feature type="domain" description="Aminotransferase class V" evidence="13">
    <location>
        <begin position="80"/>
        <end position="388"/>
    </location>
</feature>
<dbReference type="InterPro" id="IPR020578">
    <property type="entry name" value="Aminotrans_V_PyrdxlP_BS"/>
</dbReference>
<evidence type="ECO:0000256" key="1">
    <source>
        <dbReference type="ARBA" id="ARBA00001933"/>
    </source>
</evidence>
<evidence type="ECO:0000313" key="14">
    <source>
        <dbReference type="EMBL" id="SEM43628.1"/>
    </source>
</evidence>
<dbReference type="PANTHER" id="PTHR11601">
    <property type="entry name" value="CYSTEINE DESULFURYLASE FAMILY MEMBER"/>
    <property type="match status" value="1"/>
</dbReference>
<sequence>MTYLDYQATTPLAPEALEAMLPWLRDGHANPHSAHREGRRARAAVEVARDQVLTALVGDPVVPHPVVTDGLEPGVVKVLENMEAEVAARRPHGPDAGRLFFTSGATEAANWAIAGTWQRRLATRPRIVTIATEHACVLDTVRALAAQGAEVVVLPVDGVGLVDMDAAAAAIDDRTALVAAMLANNEIGTIQRIEALGRLAGRAGATMFCDAVQGWGRVPLPLWACDLVAVSAHKVYGPKGIGALWVRHGHEPDALLHGGGQEGGIRSGTLSPALCAGFGAAAASLASDDIGWTEELWRIALDRLRGPEWLLNGDRVQRYRGNINVRRAGLDVGRLMSDVRDVAFSAGSACASGSGRPSHVLKALGLSDAEARSSIRIGFGRYTREDELAEAIDRIATAAGRQGLS</sequence>
<evidence type="ECO:0000313" key="15">
    <source>
        <dbReference type="Proteomes" id="UP000199206"/>
    </source>
</evidence>
<evidence type="ECO:0000256" key="9">
    <source>
        <dbReference type="ARBA" id="ARBA00023004"/>
    </source>
</evidence>
<comment type="catalytic activity">
    <reaction evidence="11">
        <text>(sulfur carrier)-H + L-cysteine = (sulfur carrier)-SH + L-alanine</text>
        <dbReference type="Rhea" id="RHEA:43892"/>
        <dbReference type="Rhea" id="RHEA-COMP:14737"/>
        <dbReference type="Rhea" id="RHEA-COMP:14739"/>
        <dbReference type="ChEBI" id="CHEBI:29917"/>
        <dbReference type="ChEBI" id="CHEBI:35235"/>
        <dbReference type="ChEBI" id="CHEBI:57972"/>
        <dbReference type="ChEBI" id="CHEBI:64428"/>
        <dbReference type="EC" id="2.8.1.7"/>
    </reaction>
</comment>
<organism evidence="14 15">
    <name type="scientific">Sphingomonas gellani</name>
    <dbReference type="NCBI Taxonomy" id="1166340"/>
    <lineage>
        <taxon>Bacteria</taxon>
        <taxon>Pseudomonadati</taxon>
        <taxon>Pseudomonadota</taxon>
        <taxon>Alphaproteobacteria</taxon>
        <taxon>Sphingomonadales</taxon>
        <taxon>Sphingomonadaceae</taxon>
        <taxon>Sphingomonas</taxon>
    </lineage>
</organism>
<evidence type="ECO:0000256" key="5">
    <source>
        <dbReference type="ARBA" id="ARBA00013558"/>
    </source>
</evidence>
<dbReference type="GO" id="GO:0031071">
    <property type="term" value="F:cysteine desulfurase activity"/>
    <property type="evidence" value="ECO:0007669"/>
    <property type="project" value="UniProtKB-EC"/>
</dbReference>
<proteinExistence type="inferred from homology"/>
<dbReference type="PIRSF" id="PIRSF005572">
    <property type="entry name" value="NifS"/>
    <property type="match status" value="1"/>
</dbReference>
<evidence type="ECO:0000256" key="4">
    <source>
        <dbReference type="ARBA" id="ARBA00012239"/>
    </source>
</evidence>
<accession>A0A1H7YE97</accession>
<evidence type="ECO:0000256" key="6">
    <source>
        <dbReference type="ARBA" id="ARBA00022679"/>
    </source>
</evidence>
<dbReference type="EMBL" id="FOCF01000001">
    <property type="protein sequence ID" value="SEM43628.1"/>
    <property type="molecule type" value="Genomic_DNA"/>
</dbReference>
<keyword evidence="8" id="KW-0663">Pyridoxal phosphate</keyword>
<dbReference type="GO" id="GO:0051536">
    <property type="term" value="F:iron-sulfur cluster binding"/>
    <property type="evidence" value="ECO:0007669"/>
    <property type="project" value="UniProtKB-KW"/>
</dbReference>
<feature type="domain" description="Aminotransferase class V" evidence="13">
    <location>
        <begin position="2"/>
        <end position="53"/>
    </location>
</feature>
<dbReference type="OrthoDB" id="9804366at2"/>
<dbReference type="PROSITE" id="PS00595">
    <property type="entry name" value="AA_TRANSFER_CLASS_5"/>
    <property type="match status" value="1"/>
</dbReference>
<dbReference type="InterPro" id="IPR016454">
    <property type="entry name" value="Cysteine_dSase"/>
</dbReference>
<dbReference type="SUPFAM" id="SSF53383">
    <property type="entry name" value="PLP-dependent transferases"/>
    <property type="match status" value="1"/>
</dbReference>
<dbReference type="Pfam" id="PF00266">
    <property type="entry name" value="Aminotran_5"/>
    <property type="match status" value="2"/>
</dbReference>
<comment type="cofactor">
    <cofactor evidence="1 12">
        <name>pyridoxal 5'-phosphate</name>
        <dbReference type="ChEBI" id="CHEBI:597326"/>
    </cofactor>
</comment>
<dbReference type="Gene3D" id="3.90.1150.10">
    <property type="entry name" value="Aspartate Aminotransferase, domain 1"/>
    <property type="match status" value="2"/>
</dbReference>
<name>A0A1H7YE97_9SPHN</name>
<dbReference type="RefSeq" id="WP_093663609.1">
    <property type="nucleotide sequence ID" value="NZ_FOCF01000001.1"/>
</dbReference>
<dbReference type="EC" id="2.8.1.7" evidence="4"/>
<dbReference type="Gene3D" id="1.10.260.50">
    <property type="match status" value="2"/>
</dbReference>
<gene>
    <name evidence="14" type="ORF">SAMN05192583_0202</name>
</gene>
<evidence type="ECO:0000256" key="10">
    <source>
        <dbReference type="ARBA" id="ARBA00023014"/>
    </source>
</evidence>
<dbReference type="InterPro" id="IPR015421">
    <property type="entry name" value="PyrdxlP-dep_Trfase_major"/>
</dbReference>
<comment type="similarity">
    <text evidence="3">Belongs to the class-V pyridoxal-phosphate-dependent aminotransferase family. NifS/IscS subfamily.</text>
</comment>
<dbReference type="Gene3D" id="3.40.640.10">
    <property type="entry name" value="Type I PLP-dependent aspartate aminotransferase-like (Major domain)"/>
    <property type="match status" value="1"/>
</dbReference>
<keyword evidence="7" id="KW-0479">Metal-binding</keyword>
<keyword evidence="15" id="KW-1185">Reference proteome</keyword>
<comment type="function">
    <text evidence="2">Catalyzes the removal of elemental sulfur atoms from cysteine to produce alanine. Seems to participate in the biosynthesis of the nitrogenase metalloclusters by providing the inorganic sulfur required for the Fe-S core formation.</text>
</comment>